<feature type="compositionally biased region" description="Basic and acidic residues" evidence="1">
    <location>
        <begin position="185"/>
        <end position="201"/>
    </location>
</feature>
<feature type="compositionally biased region" description="Basic and acidic residues" evidence="1">
    <location>
        <begin position="299"/>
        <end position="330"/>
    </location>
</feature>
<protein>
    <submittedName>
        <fullName evidence="2">Uncharacterized protein</fullName>
    </submittedName>
</protein>
<sequence>MVKLIRNWKSNWLRRNCLLKEALEGEREKSSEQKKISDDRRIKIYEETKRKAENSKDWRNLGDNASEMSPGSSTESYPAFACIGLRENPGKNLNQVTCPDRDSNPGHLVSQPDALTVTPQKVKKKRAEGEQQEEESRRRTRRRRRVQKVKKKGAEGEEGSRRRRGEGEEEEEKVKEKKKGQKVKNGSEGEEKESRVKKSRDEQRLRVFENKVLRKICGAKRDEVTGEWRKLHNAELHALYSSPDIIRNIKSRRLRWAGHVVRIGEPRNTYRVLVGALKGKDLCRGGDVDGQNYDEFEDEVKPGGRVGDEDIREGGEHKGNDGHEPDENGHEDDRLWLRAKMLNVCIEMVMVVVTIIIMKINL</sequence>
<name>A0ABQ8T0N8_PERAM</name>
<feature type="region of interest" description="Disordered" evidence="1">
    <location>
        <begin position="50"/>
        <end position="201"/>
    </location>
</feature>
<gene>
    <name evidence="2" type="ORF">ANN_07629</name>
</gene>
<feature type="compositionally biased region" description="Basic residues" evidence="1">
    <location>
        <begin position="138"/>
        <end position="151"/>
    </location>
</feature>
<accession>A0ABQ8T0N8</accession>
<keyword evidence="3" id="KW-1185">Reference proteome</keyword>
<dbReference type="EMBL" id="JAJSOF020000017">
    <property type="protein sequence ID" value="KAJ4439505.1"/>
    <property type="molecule type" value="Genomic_DNA"/>
</dbReference>
<comment type="caution">
    <text evidence="2">The sequence shown here is derived from an EMBL/GenBank/DDBJ whole genome shotgun (WGS) entry which is preliminary data.</text>
</comment>
<feature type="compositionally biased region" description="Basic and acidic residues" evidence="1">
    <location>
        <begin position="50"/>
        <end position="60"/>
    </location>
</feature>
<evidence type="ECO:0000313" key="2">
    <source>
        <dbReference type="EMBL" id="KAJ4439505.1"/>
    </source>
</evidence>
<proteinExistence type="predicted"/>
<organism evidence="2 3">
    <name type="scientific">Periplaneta americana</name>
    <name type="common">American cockroach</name>
    <name type="synonym">Blatta americana</name>
    <dbReference type="NCBI Taxonomy" id="6978"/>
    <lineage>
        <taxon>Eukaryota</taxon>
        <taxon>Metazoa</taxon>
        <taxon>Ecdysozoa</taxon>
        <taxon>Arthropoda</taxon>
        <taxon>Hexapoda</taxon>
        <taxon>Insecta</taxon>
        <taxon>Pterygota</taxon>
        <taxon>Neoptera</taxon>
        <taxon>Polyneoptera</taxon>
        <taxon>Dictyoptera</taxon>
        <taxon>Blattodea</taxon>
        <taxon>Blattoidea</taxon>
        <taxon>Blattidae</taxon>
        <taxon>Blattinae</taxon>
        <taxon>Periplaneta</taxon>
    </lineage>
</organism>
<dbReference type="Proteomes" id="UP001148838">
    <property type="component" value="Unassembled WGS sequence"/>
</dbReference>
<feature type="region of interest" description="Disordered" evidence="1">
    <location>
        <begin position="293"/>
        <end position="330"/>
    </location>
</feature>
<evidence type="ECO:0000313" key="3">
    <source>
        <dbReference type="Proteomes" id="UP001148838"/>
    </source>
</evidence>
<evidence type="ECO:0000256" key="1">
    <source>
        <dbReference type="SAM" id="MobiDB-lite"/>
    </source>
</evidence>
<reference evidence="2 3" key="1">
    <citation type="journal article" date="2022" name="Allergy">
        <title>Genome assembly and annotation of Periplaneta americana reveal a comprehensive cockroach allergen profile.</title>
        <authorList>
            <person name="Wang L."/>
            <person name="Xiong Q."/>
            <person name="Saelim N."/>
            <person name="Wang L."/>
            <person name="Nong W."/>
            <person name="Wan A.T."/>
            <person name="Shi M."/>
            <person name="Liu X."/>
            <person name="Cao Q."/>
            <person name="Hui J.H.L."/>
            <person name="Sookrung N."/>
            <person name="Leung T.F."/>
            <person name="Tungtrongchitr A."/>
            <person name="Tsui S.K.W."/>
        </authorList>
    </citation>
    <scope>NUCLEOTIDE SEQUENCE [LARGE SCALE GENOMIC DNA]</scope>
    <source>
        <strain evidence="2">PWHHKU_190912</strain>
    </source>
</reference>
<feature type="compositionally biased region" description="Polar residues" evidence="1">
    <location>
        <begin position="66"/>
        <end position="76"/>
    </location>
</feature>